<dbReference type="PROSITE" id="PS00086">
    <property type="entry name" value="CYTOCHROME_P450"/>
    <property type="match status" value="1"/>
</dbReference>
<dbReference type="PANTHER" id="PTHR24300">
    <property type="entry name" value="CYTOCHROME P450 508A4-RELATED"/>
    <property type="match status" value="1"/>
</dbReference>
<evidence type="ECO:0000256" key="2">
    <source>
        <dbReference type="ARBA" id="ARBA00004524"/>
    </source>
</evidence>
<keyword evidence="11 20" id="KW-0472">Membrane</keyword>
<comment type="catalytic activity">
    <reaction evidence="15">
        <text>1-(9Z-octadecenoyl)-sn-glycero-3-phosphocholine + reduced [NADPH--hemoprotein reductase] + O2 = 1-[(9S,10R)-epoxy-octadecanoyl]-sn-glycero-3-phosphocholine + oxidized [NADPH--hemoprotein reductase] + H2O + H(+)</text>
        <dbReference type="Rhea" id="RHEA:50324"/>
        <dbReference type="Rhea" id="RHEA-COMP:11964"/>
        <dbReference type="Rhea" id="RHEA-COMP:11965"/>
        <dbReference type="ChEBI" id="CHEBI:15377"/>
        <dbReference type="ChEBI" id="CHEBI:15378"/>
        <dbReference type="ChEBI" id="CHEBI:15379"/>
        <dbReference type="ChEBI" id="CHEBI:28610"/>
        <dbReference type="ChEBI" id="CHEBI:57618"/>
        <dbReference type="ChEBI" id="CHEBI:58210"/>
        <dbReference type="ChEBI" id="CHEBI:132278"/>
    </reaction>
    <physiologicalReaction direction="left-to-right" evidence="15">
        <dbReference type="Rhea" id="RHEA:50325"/>
    </physiologicalReaction>
</comment>
<evidence type="ECO:0000256" key="7">
    <source>
        <dbReference type="ARBA" id="ARBA00022848"/>
    </source>
</evidence>
<protein>
    <recommendedName>
        <fullName evidence="17">Cytochrome P450 2W1</fullName>
    </recommendedName>
</protein>
<name>F6PWJ8_MONDO</name>
<dbReference type="GO" id="GO:0005506">
    <property type="term" value="F:iron ion binding"/>
    <property type="evidence" value="ECO:0007669"/>
    <property type="project" value="InterPro"/>
</dbReference>
<feature type="binding site" description="axial binding residue" evidence="18">
    <location>
        <position position="444"/>
    </location>
    <ligand>
        <name>heme</name>
        <dbReference type="ChEBI" id="CHEBI:30413"/>
    </ligand>
    <ligandPart>
        <name>Fe</name>
        <dbReference type="ChEBI" id="CHEBI:18248"/>
    </ligandPart>
</feature>
<evidence type="ECO:0000256" key="13">
    <source>
        <dbReference type="ARBA" id="ARBA00050172"/>
    </source>
</evidence>
<dbReference type="STRING" id="13616.ENSMODP00000010837"/>
<evidence type="ECO:0000256" key="18">
    <source>
        <dbReference type="PIRSR" id="PIRSR602401-1"/>
    </source>
</evidence>
<evidence type="ECO:0000256" key="19">
    <source>
        <dbReference type="RuleBase" id="RU000461"/>
    </source>
</evidence>
<dbReference type="GO" id="GO:0005503">
    <property type="term" value="F:all-trans retinal binding"/>
    <property type="evidence" value="ECO:0007669"/>
    <property type="project" value="Ensembl"/>
</dbReference>
<dbReference type="OMA" id="WTLGTLH"/>
<evidence type="ECO:0000313" key="22">
    <source>
        <dbReference type="Proteomes" id="UP000002280"/>
    </source>
</evidence>
<evidence type="ECO:0000256" key="12">
    <source>
        <dbReference type="ARBA" id="ARBA00048965"/>
    </source>
</evidence>
<evidence type="ECO:0000256" key="4">
    <source>
        <dbReference type="ARBA" id="ARBA00022617"/>
    </source>
</evidence>
<comment type="catalytic activity">
    <reaction evidence="13">
        <text>1-(9Z-octadecenoyl)-sn-glycero-3-phosphocholine + reduced [NADPH--hemoprotein reductase] + O2 = 1-[8-hydroxy-(9Z)-octadecenoyl]-sn-glycero-3-phosphocholine + oxidized [NADPH--hemoprotein reductase] + H2O + H(+)</text>
        <dbReference type="Rhea" id="RHEA:50328"/>
        <dbReference type="Rhea" id="RHEA-COMP:11964"/>
        <dbReference type="Rhea" id="RHEA-COMP:11965"/>
        <dbReference type="ChEBI" id="CHEBI:15377"/>
        <dbReference type="ChEBI" id="CHEBI:15378"/>
        <dbReference type="ChEBI" id="CHEBI:15379"/>
        <dbReference type="ChEBI" id="CHEBI:28610"/>
        <dbReference type="ChEBI" id="CHEBI:57618"/>
        <dbReference type="ChEBI" id="CHEBI:58210"/>
        <dbReference type="ChEBI" id="CHEBI:132285"/>
    </reaction>
    <physiologicalReaction direction="left-to-right" evidence="13">
        <dbReference type="Rhea" id="RHEA:50329"/>
    </physiologicalReaction>
</comment>
<keyword evidence="6" id="KW-0256">Endoplasmic reticulum</keyword>
<reference evidence="21" key="2">
    <citation type="submission" date="2025-08" db="UniProtKB">
        <authorList>
            <consortium name="Ensembl"/>
        </authorList>
    </citation>
    <scope>IDENTIFICATION</scope>
</reference>
<accession>F6PWJ8</accession>
<dbReference type="FunCoup" id="F6PWJ8">
    <property type="interactions" value="118"/>
</dbReference>
<gene>
    <name evidence="21" type="primary">CYP2W1</name>
</gene>
<evidence type="ECO:0000256" key="8">
    <source>
        <dbReference type="ARBA" id="ARBA00023002"/>
    </source>
</evidence>
<comment type="catalytic activity">
    <reaction evidence="14">
        <text>1-(9Z-octadecenoyl)-sn-glycero-3-phosphocholine + reduced [NADPH--hemoprotein reductase] + O2 = 1-[(9R,10S)-epoxy-octadecanoyl]-sn-glycero-3-phosphocholine + oxidized [NADPH--hemoprotein reductase] + H2O + H(+)</text>
        <dbReference type="Rhea" id="RHEA:50320"/>
        <dbReference type="Rhea" id="RHEA-COMP:11964"/>
        <dbReference type="Rhea" id="RHEA-COMP:11965"/>
        <dbReference type="ChEBI" id="CHEBI:15377"/>
        <dbReference type="ChEBI" id="CHEBI:15378"/>
        <dbReference type="ChEBI" id="CHEBI:15379"/>
        <dbReference type="ChEBI" id="CHEBI:28610"/>
        <dbReference type="ChEBI" id="CHEBI:57618"/>
        <dbReference type="ChEBI" id="CHEBI:58210"/>
        <dbReference type="ChEBI" id="CHEBI:132280"/>
    </reaction>
    <physiologicalReaction direction="left-to-right" evidence="14">
        <dbReference type="Rhea" id="RHEA:50321"/>
    </physiologicalReaction>
</comment>
<dbReference type="GO" id="GO:0001972">
    <property type="term" value="F:retinoic acid binding"/>
    <property type="evidence" value="ECO:0007669"/>
    <property type="project" value="Ensembl"/>
</dbReference>
<dbReference type="GO" id="GO:0016712">
    <property type="term" value="F:oxidoreductase activity, acting on paired donors, with incorporation or reduction of molecular oxygen, reduced flavin or flavoprotein as one donor, and incorporation of one atom of oxygen"/>
    <property type="evidence" value="ECO:0000318"/>
    <property type="project" value="GO_Central"/>
</dbReference>
<dbReference type="GO" id="GO:0009986">
    <property type="term" value="C:cell surface"/>
    <property type="evidence" value="ECO:0007669"/>
    <property type="project" value="Ensembl"/>
</dbReference>
<dbReference type="InterPro" id="IPR001128">
    <property type="entry name" value="Cyt_P450"/>
</dbReference>
<proteinExistence type="inferred from homology"/>
<dbReference type="GO" id="GO:0006082">
    <property type="term" value="P:organic acid metabolic process"/>
    <property type="evidence" value="ECO:0000318"/>
    <property type="project" value="GO_Central"/>
</dbReference>
<evidence type="ECO:0000256" key="5">
    <source>
        <dbReference type="ARBA" id="ARBA00022723"/>
    </source>
</evidence>
<dbReference type="InterPro" id="IPR050182">
    <property type="entry name" value="Cytochrome_P450_fam2"/>
</dbReference>
<evidence type="ECO:0000256" key="6">
    <source>
        <dbReference type="ARBA" id="ARBA00022824"/>
    </source>
</evidence>
<keyword evidence="22" id="KW-1185">Reference proteome</keyword>
<reference evidence="21" key="3">
    <citation type="submission" date="2025-09" db="UniProtKB">
        <authorList>
            <consortium name="Ensembl"/>
        </authorList>
    </citation>
    <scope>IDENTIFICATION</scope>
</reference>
<evidence type="ECO:0000256" key="11">
    <source>
        <dbReference type="ARBA" id="ARBA00023136"/>
    </source>
</evidence>
<dbReference type="PANTHER" id="PTHR24300:SF291">
    <property type="entry name" value="CYTOCHROME P450 2W1"/>
    <property type="match status" value="1"/>
</dbReference>
<evidence type="ECO:0000256" key="16">
    <source>
        <dbReference type="ARBA" id="ARBA00051821"/>
    </source>
</evidence>
<keyword evidence="4 18" id="KW-0349">Heme</keyword>
<dbReference type="GO" id="GO:0006805">
    <property type="term" value="P:xenobiotic metabolic process"/>
    <property type="evidence" value="ECO:0000318"/>
    <property type="project" value="GO_Central"/>
</dbReference>
<comment type="similarity">
    <text evidence="3 19">Belongs to the cytochrome P450 family.</text>
</comment>
<dbReference type="InterPro" id="IPR036396">
    <property type="entry name" value="Cyt_P450_sf"/>
</dbReference>
<dbReference type="InterPro" id="IPR002401">
    <property type="entry name" value="Cyt_P450_E_grp-I"/>
</dbReference>
<dbReference type="GeneTree" id="ENSGT00940000161956"/>
<keyword evidence="7" id="KW-0492">Microsome</keyword>
<dbReference type="GO" id="GO:0005737">
    <property type="term" value="C:cytoplasm"/>
    <property type="evidence" value="ECO:0000318"/>
    <property type="project" value="GO_Central"/>
</dbReference>
<dbReference type="FunFam" id="1.10.630.10:FF:000010">
    <property type="entry name" value="cytochrome P450 2W1 isoform X2"/>
    <property type="match status" value="1"/>
</dbReference>
<dbReference type="Proteomes" id="UP000002280">
    <property type="component" value="Chromosome 6"/>
</dbReference>
<dbReference type="InParanoid" id="F6PWJ8"/>
<dbReference type="GO" id="GO:0006644">
    <property type="term" value="P:phospholipid metabolic process"/>
    <property type="evidence" value="ECO:0007669"/>
    <property type="project" value="Ensembl"/>
</dbReference>
<keyword evidence="20" id="KW-1133">Transmembrane helix</keyword>
<evidence type="ECO:0000256" key="14">
    <source>
        <dbReference type="ARBA" id="ARBA00051055"/>
    </source>
</evidence>
<evidence type="ECO:0000256" key="17">
    <source>
        <dbReference type="ARBA" id="ARBA00067466"/>
    </source>
</evidence>
<evidence type="ECO:0000256" key="1">
    <source>
        <dbReference type="ARBA" id="ARBA00001971"/>
    </source>
</evidence>
<dbReference type="eggNOG" id="KOG0156">
    <property type="taxonomic scope" value="Eukaryota"/>
</dbReference>
<keyword evidence="10 19" id="KW-0503">Monooxygenase</keyword>
<dbReference type="Gene3D" id="1.10.630.10">
    <property type="entry name" value="Cytochrome P450"/>
    <property type="match status" value="1"/>
</dbReference>
<evidence type="ECO:0000256" key="3">
    <source>
        <dbReference type="ARBA" id="ARBA00010617"/>
    </source>
</evidence>
<feature type="transmembrane region" description="Helical" evidence="20">
    <location>
        <begin position="218"/>
        <end position="240"/>
    </location>
</feature>
<evidence type="ECO:0000256" key="20">
    <source>
        <dbReference type="SAM" id="Phobius"/>
    </source>
</evidence>
<dbReference type="PRINTS" id="PR00385">
    <property type="entry name" value="P450"/>
</dbReference>
<dbReference type="GO" id="GO:0020037">
    <property type="term" value="F:heme binding"/>
    <property type="evidence" value="ECO:0000318"/>
    <property type="project" value="GO_Central"/>
</dbReference>
<dbReference type="SUPFAM" id="SSF48264">
    <property type="entry name" value="Cytochrome P450"/>
    <property type="match status" value="1"/>
</dbReference>
<dbReference type="Pfam" id="PF00067">
    <property type="entry name" value="p450"/>
    <property type="match status" value="1"/>
</dbReference>
<comment type="subcellular location">
    <subcellularLocation>
        <location evidence="2">Microsome membrane</location>
    </subcellularLocation>
</comment>
<comment type="catalytic activity">
    <reaction evidence="12">
        <text>all-trans-retinoate + reduced [NADPH--hemoprotein reductase] + O2 = all-trans-4-hydroxyretinoate + oxidized [NADPH--hemoprotein reductase] + H2O + H(+)</text>
        <dbReference type="Rhea" id="RHEA:51984"/>
        <dbReference type="Rhea" id="RHEA-COMP:11964"/>
        <dbReference type="Rhea" id="RHEA-COMP:11965"/>
        <dbReference type="ChEBI" id="CHEBI:15377"/>
        <dbReference type="ChEBI" id="CHEBI:15378"/>
        <dbReference type="ChEBI" id="CHEBI:15379"/>
        <dbReference type="ChEBI" id="CHEBI:35291"/>
        <dbReference type="ChEBI" id="CHEBI:57618"/>
        <dbReference type="ChEBI" id="CHEBI:58210"/>
        <dbReference type="ChEBI" id="CHEBI:134178"/>
    </reaction>
    <physiologicalReaction direction="left-to-right" evidence="12">
        <dbReference type="Rhea" id="RHEA:51985"/>
    </physiologicalReaction>
</comment>
<dbReference type="GO" id="GO:0005788">
    <property type="term" value="C:endoplasmic reticulum lumen"/>
    <property type="evidence" value="ECO:0007669"/>
    <property type="project" value="Ensembl"/>
</dbReference>
<comment type="catalytic activity">
    <reaction evidence="16">
        <text>1-(9Z-octadecenoyl)-sn-glycero-3-phosphocholine + reduced [NADPH--hemoprotein reductase] + O2 = 1-[11-hydroxy-(9Z)-octadecenoyl]-sn-glycero-3-phosphocholine + oxidized [NADPH--hemoprotein reductase] + H2O + H(+)</text>
        <dbReference type="Rhea" id="RHEA:50332"/>
        <dbReference type="Rhea" id="RHEA-COMP:11964"/>
        <dbReference type="Rhea" id="RHEA-COMP:11965"/>
        <dbReference type="ChEBI" id="CHEBI:15377"/>
        <dbReference type="ChEBI" id="CHEBI:15378"/>
        <dbReference type="ChEBI" id="CHEBI:15379"/>
        <dbReference type="ChEBI" id="CHEBI:28610"/>
        <dbReference type="ChEBI" id="CHEBI:57618"/>
        <dbReference type="ChEBI" id="CHEBI:58210"/>
        <dbReference type="ChEBI" id="CHEBI:132286"/>
    </reaction>
    <physiologicalReaction direction="left-to-right" evidence="16">
        <dbReference type="Rhea" id="RHEA:50333"/>
    </physiologicalReaction>
</comment>
<dbReference type="HOGENOM" id="CLU_001570_22_3_1"/>
<dbReference type="GO" id="GO:0008401">
    <property type="term" value="F:retinoic acid 4-hydroxylase activity"/>
    <property type="evidence" value="ECO:0007669"/>
    <property type="project" value="Ensembl"/>
</dbReference>
<dbReference type="GO" id="GO:0034653">
    <property type="term" value="P:retinoic acid catabolic process"/>
    <property type="evidence" value="ECO:0007669"/>
    <property type="project" value="Ensembl"/>
</dbReference>
<evidence type="ECO:0000256" key="10">
    <source>
        <dbReference type="ARBA" id="ARBA00023033"/>
    </source>
</evidence>
<reference evidence="21 22" key="1">
    <citation type="journal article" date="2007" name="Nature">
        <title>Genome of the marsupial Monodelphis domestica reveals innovation in non-coding sequences.</title>
        <authorList>
            <person name="Mikkelsen T.S."/>
            <person name="Wakefield M.J."/>
            <person name="Aken B."/>
            <person name="Amemiya C.T."/>
            <person name="Chang J.L."/>
            <person name="Duke S."/>
            <person name="Garber M."/>
            <person name="Gentles A.J."/>
            <person name="Goodstadt L."/>
            <person name="Heger A."/>
            <person name="Jurka J."/>
            <person name="Kamal M."/>
            <person name="Mauceli E."/>
            <person name="Searle S.M."/>
            <person name="Sharpe T."/>
            <person name="Baker M.L."/>
            <person name="Batzer M.A."/>
            <person name="Benos P.V."/>
            <person name="Belov K."/>
            <person name="Clamp M."/>
            <person name="Cook A."/>
            <person name="Cuff J."/>
            <person name="Das R."/>
            <person name="Davidow L."/>
            <person name="Deakin J.E."/>
            <person name="Fazzari M.J."/>
            <person name="Glass J.L."/>
            <person name="Grabherr M."/>
            <person name="Greally J.M."/>
            <person name="Gu W."/>
            <person name="Hore T.A."/>
            <person name="Huttley G.A."/>
            <person name="Kleber M."/>
            <person name="Jirtle R.L."/>
            <person name="Koina E."/>
            <person name="Lee J.T."/>
            <person name="Mahony S."/>
            <person name="Marra M.A."/>
            <person name="Miller R.D."/>
            <person name="Nicholls R.D."/>
            <person name="Oda M."/>
            <person name="Papenfuss A.T."/>
            <person name="Parra Z.E."/>
            <person name="Pollock D.D."/>
            <person name="Ray D.A."/>
            <person name="Schein J.E."/>
            <person name="Speed T.P."/>
            <person name="Thompson K."/>
            <person name="VandeBerg J.L."/>
            <person name="Wade C.M."/>
            <person name="Walker J.A."/>
            <person name="Waters P.D."/>
            <person name="Webber C."/>
            <person name="Weidman J.R."/>
            <person name="Xie X."/>
            <person name="Zody M.C."/>
            <person name="Baldwin J."/>
            <person name="Abdouelleil A."/>
            <person name="Abdulkadir J."/>
            <person name="Abebe A."/>
            <person name="Abera B."/>
            <person name="Abreu J."/>
            <person name="Acer S.C."/>
            <person name="Aftuck L."/>
            <person name="Alexander A."/>
            <person name="An P."/>
            <person name="Anderson E."/>
            <person name="Anderson S."/>
            <person name="Arachi H."/>
            <person name="Azer M."/>
            <person name="Bachantsang P."/>
            <person name="Barry A."/>
            <person name="Bayul T."/>
            <person name="Berlin A."/>
            <person name="Bessette D."/>
            <person name="Bloom T."/>
            <person name="Bloom T."/>
            <person name="Boguslavskiy L."/>
            <person name="Bonnet C."/>
            <person name="Boukhgalter B."/>
            <person name="Bourzgui I."/>
            <person name="Brown A."/>
            <person name="Cahill P."/>
            <person name="Channer S."/>
            <person name="Cheshatsang Y."/>
            <person name="Chuda L."/>
            <person name="Citroen M."/>
            <person name="Collymore A."/>
            <person name="Cooke P."/>
            <person name="Costello M."/>
            <person name="D'Aco K."/>
            <person name="Daza R."/>
            <person name="De Haan G."/>
            <person name="DeGray S."/>
            <person name="DeMaso C."/>
            <person name="Dhargay N."/>
            <person name="Dooley K."/>
            <person name="Dooley E."/>
            <person name="Doricent M."/>
            <person name="Dorje P."/>
            <person name="Dorjee K."/>
            <person name="Dupes A."/>
            <person name="Elong R."/>
            <person name="Falk J."/>
            <person name="Farina A."/>
            <person name="Faro S."/>
            <person name="Ferguson D."/>
            <person name="Fisher S."/>
            <person name="Foley C.D."/>
            <person name="Franke A."/>
            <person name="Friedrich D."/>
            <person name="Gadbois L."/>
            <person name="Gearin G."/>
            <person name="Gearin C.R."/>
            <person name="Giannoukos G."/>
            <person name="Goode T."/>
            <person name="Graham J."/>
            <person name="Grandbois E."/>
            <person name="Grewal S."/>
            <person name="Gyaltsen K."/>
            <person name="Hafez N."/>
            <person name="Hagos B."/>
            <person name="Hall J."/>
            <person name="Henson C."/>
            <person name="Hollinger A."/>
            <person name="Honan T."/>
            <person name="Huard M.D."/>
            <person name="Hughes L."/>
            <person name="Hurhula B."/>
            <person name="Husby M.E."/>
            <person name="Kamat A."/>
            <person name="Kanga B."/>
            <person name="Kashin S."/>
            <person name="Khazanovich D."/>
            <person name="Kisner P."/>
            <person name="Lance K."/>
            <person name="Lara M."/>
            <person name="Lee W."/>
            <person name="Lennon N."/>
            <person name="Letendre F."/>
            <person name="LeVine R."/>
            <person name="Lipovsky A."/>
            <person name="Liu X."/>
            <person name="Liu J."/>
            <person name="Liu S."/>
            <person name="Lokyitsang T."/>
            <person name="Lokyitsang Y."/>
            <person name="Lubonja R."/>
            <person name="Lui A."/>
            <person name="MacDonald P."/>
            <person name="Magnisalis V."/>
            <person name="Maru K."/>
            <person name="Matthews C."/>
            <person name="McCusker W."/>
            <person name="McDonough S."/>
            <person name="Mehta T."/>
            <person name="Meldrim J."/>
            <person name="Meneus L."/>
            <person name="Mihai O."/>
            <person name="Mihalev A."/>
            <person name="Mihova T."/>
            <person name="Mittelman R."/>
            <person name="Mlenga V."/>
            <person name="Montmayeur A."/>
            <person name="Mulrain L."/>
            <person name="Navidi A."/>
            <person name="Naylor J."/>
            <person name="Negash T."/>
            <person name="Nguyen T."/>
            <person name="Nguyen N."/>
            <person name="Nicol R."/>
            <person name="Norbu C."/>
            <person name="Norbu N."/>
            <person name="Novod N."/>
            <person name="O'Neill B."/>
            <person name="Osman S."/>
            <person name="Markiewicz E."/>
            <person name="Oyono O.L."/>
            <person name="Patti C."/>
            <person name="Phunkhang P."/>
            <person name="Pierre F."/>
            <person name="Priest M."/>
            <person name="Raghuraman S."/>
            <person name="Rege F."/>
            <person name="Reyes R."/>
            <person name="Rise C."/>
            <person name="Rogov P."/>
            <person name="Ross K."/>
            <person name="Ryan E."/>
            <person name="Settipalli S."/>
            <person name="Shea T."/>
            <person name="Sherpa N."/>
            <person name="Shi L."/>
            <person name="Shih D."/>
            <person name="Sparrow T."/>
            <person name="Spaulding J."/>
            <person name="Stalker J."/>
            <person name="Stange-Thomann N."/>
            <person name="Stavropoulos S."/>
            <person name="Stone C."/>
            <person name="Strader C."/>
            <person name="Tesfaye S."/>
            <person name="Thomson T."/>
            <person name="Thoulutsang Y."/>
            <person name="Thoulutsang D."/>
            <person name="Topham K."/>
            <person name="Topping I."/>
            <person name="Tsamla T."/>
            <person name="Vassiliev H."/>
            <person name="Vo A."/>
            <person name="Wangchuk T."/>
            <person name="Wangdi T."/>
            <person name="Weiand M."/>
            <person name="Wilkinson J."/>
            <person name="Wilson A."/>
            <person name="Yadav S."/>
            <person name="Young G."/>
            <person name="Yu Q."/>
            <person name="Zembek L."/>
            <person name="Zhong D."/>
            <person name="Zimmer A."/>
            <person name="Zwirko Z."/>
            <person name="Jaffe D.B."/>
            <person name="Alvarez P."/>
            <person name="Brockman W."/>
            <person name="Butler J."/>
            <person name="Chin C."/>
            <person name="Gnerre S."/>
            <person name="MacCallum I."/>
            <person name="Graves J.A."/>
            <person name="Ponting C.P."/>
            <person name="Breen M."/>
            <person name="Samollow P.B."/>
            <person name="Lander E.S."/>
            <person name="Lindblad-Toh K."/>
        </authorList>
    </citation>
    <scope>NUCLEOTIDE SEQUENCE [LARGE SCALE GENOMIC DNA]</scope>
</reference>
<feature type="transmembrane region" description="Helical" evidence="20">
    <location>
        <begin position="12"/>
        <end position="29"/>
    </location>
</feature>
<dbReference type="PRINTS" id="PR00463">
    <property type="entry name" value="EP450I"/>
</dbReference>
<dbReference type="AlphaFoldDB" id="F6PWJ8"/>
<dbReference type="Bgee" id="ENSMODG00000008705">
    <property type="expression patterns" value="Expressed in hindlimb bud and 6 other cell types or tissues"/>
</dbReference>
<keyword evidence="5 18" id="KW-0479">Metal-binding</keyword>
<keyword evidence="8 19" id="KW-0560">Oxidoreductase</keyword>
<comment type="cofactor">
    <cofactor evidence="1 18">
        <name>heme</name>
        <dbReference type="ChEBI" id="CHEBI:30413"/>
    </cofactor>
</comment>
<keyword evidence="20" id="KW-0812">Transmembrane</keyword>
<dbReference type="InterPro" id="IPR017972">
    <property type="entry name" value="Cyt_P450_CS"/>
</dbReference>
<evidence type="ECO:0000256" key="15">
    <source>
        <dbReference type="ARBA" id="ARBA00051568"/>
    </source>
</evidence>
<sequence>MGFLPSVPADPIVIALLGLLLSWALFCLLTRSKERAGKWPPGPAPLPFIGNLHLLDLRRQDKSLMKISEKYGPVFTIHFGLQKMVVLTGYHAVKEALVDSAEEFADRPPIPIFQRIQEGQGIFFSSGNLWKTTRKFTMSSMHKLGMGKKLIAKKILEEFSFLEELIDSFKGEIFDCEPFKLKLFNMAPTNVIFFLLFGERFDYQDPTFVTFIRLIDEVMVLLGSPFLHLFNFYPFLGWFLKPHKTVLVKIEEVRVILRKYMVASRQNISRGYVTSYIDALIQKQSEEPKEDTISQMKTLLPPSLTLVMAGTETTATSLQWAILLMAQIPRAKVQDELDRVLEKSRLPEYEDQKALPYTNAVVHEIQRFIALLPHVPHSTSVDTHFRGYFIPKGTPVIPLLTSVLLDKTQWETPNKFNPSHFLDADGNFVKKAAFLPFSIGHRVCIGENLAKMEMFLFFASLLQRFTFHPPPGIQEADLDITPQLTFTMRPQPQAVCAVSRS</sequence>
<dbReference type="GO" id="GO:0046222">
    <property type="term" value="P:aflatoxin metabolic process"/>
    <property type="evidence" value="ECO:0007669"/>
    <property type="project" value="Ensembl"/>
</dbReference>
<keyword evidence="9 18" id="KW-0408">Iron</keyword>
<dbReference type="GO" id="GO:1904768">
    <property type="term" value="F:all-trans-retinol binding"/>
    <property type="evidence" value="ECO:0007669"/>
    <property type="project" value="Ensembl"/>
</dbReference>
<organism evidence="21 22">
    <name type="scientific">Monodelphis domestica</name>
    <name type="common">Gray short-tailed opossum</name>
    <dbReference type="NCBI Taxonomy" id="13616"/>
    <lineage>
        <taxon>Eukaryota</taxon>
        <taxon>Metazoa</taxon>
        <taxon>Chordata</taxon>
        <taxon>Craniata</taxon>
        <taxon>Vertebrata</taxon>
        <taxon>Euteleostomi</taxon>
        <taxon>Mammalia</taxon>
        <taxon>Metatheria</taxon>
        <taxon>Didelphimorphia</taxon>
        <taxon>Didelphidae</taxon>
        <taxon>Monodelphis</taxon>
    </lineage>
</organism>
<evidence type="ECO:0000313" key="21">
    <source>
        <dbReference type="Ensembl" id="ENSMODP00000010837.3"/>
    </source>
</evidence>
<dbReference type="Ensembl" id="ENSMODT00000011050.4">
    <property type="protein sequence ID" value="ENSMODP00000010837.3"/>
    <property type="gene ID" value="ENSMODG00000008705.4"/>
</dbReference>
<evidence type="ECO:0000256" key="9">
    <source>
        <dbReference type="ARBA" id="ARBA00023004"/>
    </source>
</evidence>